<feature type="region of interest" description="Disordered" evidence="2">
    <location>
        <begin position="136"/>
        <end position="173"/>
    </location>
</feature>
<dbReference type="SUPFAM" id="SSF50729">
    <property type="entry name" value="PH domain-like"/>
    <property type="match status" value="1"/>
</dbReference>
<dbReference type="OrthoDB" id="10261837at2759"/>
<dbReference type="GO" id="GO:0055037">
    <property type="term" value="C:recycling endosome"/>
    <property type="evidence" value="ECO:0007669"/>
    <property type="project" value="TreeGrafter"/>
</dbReference>
<gene>
    <name evidence="4" type="ORF">PVAND_010219</name>
</gene>
<dbReference type="GO" id="GO:0005802">
    <property type="term" value="C:trans-Golgi network"/>
    <property type="evidence" value="ECO:0007669"/>
    <property type="project" value="TreeGrafter"/>
</dbReference>
<dbReference type="InterPro" id="IPR001849">
    <property type="entry name" value="PH_domain"/>
</dbReference>
<dbReference type="AlphaFoldDB" id="A0A9J6CEW8"/>
<proteinExistence type="predicted"/>
<dbReference type="InterPro" id="IPR011993">
    <property type="entry name" value="PH-like_dom_sf"/>
</dbReference>
<dbReference type="PANTHER" id="PTHR22902:SF53">
    <property type="entry name" value="INOSITOL PHOSPHATASE INTERACTING PROTEIN, ISOFORM A"/>
    <property type="match status" value="1"/>
</dbReference>
<dbReference type="PROSITE" id="PS50003">
    <property type="entry name" value="PH_DOMAIN"/>
    <property type="match status" value="1"/>
</dbReference>
<dbReference type="SMART" id="SM00233">
    <property type="entry name" value="PH"/>
    <property type="match status" value="1"/>
</dbReference>
<dbReference type="EMBL" id="JADBJN010000001">
    <property type="protein sequence ID" value="KAG5680729.1"/>
    <property type="molecule type" value="Genomic_DNA"/>
</dbReference>
<evidence type="ECO:0000256" key="1">
    <source>
        <dbReference type="SAM" id="Coils"/>
    </source>
</evidence>
<dbReference type="Gene3D" id="2.30.29.30">
    <property type="entry name" value="Pleckstrin-homology domain (PH domain)/Phosphotyrosine-binding domain (PTB)"/>
    <property type="match status" value="1"/>
</dbReference>
<feature type="compositionally biased region" description="Low complexity" evidence="2">
    <location>
        <begin position="161"/>
        <end position="173"/>
    </location>
</feature>
<feature type="compositionally biased region" description="Polar residues" evidence="2">
    <location>
        <begin position="151"/>
        <end position="160"/>
    </location>
</feature>
<dbReference type="PANTHER" id="PTHR22902">
    <property type="entry name" value="SESQUIPEDALIAN"/>
    <property type="match status" value="1"/>
</dbReference>
<dbReference type="GO" id="GO:0001881">
    <property type="term" value="P:receptor recycling"/>
    <property type="evidence" value="ECO:0007669"/>
    <property type="project" value="TreeGrafter"/>
</dbReference>
<evidence type="ECO:0000256" key="2">
    <source>
        <dbReference type="SAM" id="MobiDB-lite"/>
    </source>
</evidence>
<feature type="compositionally biased region" description="Basic and acidic residues" evidence="2">
    <location>
        <begin position="136"/>
        <end position="149"/>
    </location>
</feature>
<accession>A0A9J6CEW8</accession>
<organism evidence="4 5">
    <name type="scientific">Polypedilum vanderplanki</name>
    <name type="common">Sleeping chironomid midge</name>
    <dbReference type="NCBI Taxonomy" id="319348"/>
    <lineage>
        <taxon>Eukaryota</taxon>
        <taxon>Metazoa</taxon>
        <taxon>Ecdysozoa</taxon>
        <taxon>Arthropoda</taxon>
        <taxon>Hexapoda</taxon>
        <taxon>Insecta</taxon>
        <taxon>Pterygota</taxon>
        <taxon>Neoptera</taxon>
        <taxon>Endopterygota</taxon>
        <taxon>Diptera</taxon>
        <taxon>Nematocera</taxon>
        <taxon>Chironomoidea</taxon>
        <taxon>Chironomidae</taxon>
        <taxon>Chironominae</taxon>
        <taxon>Polypedilum</taxon>
        <taxon>Polypedilum</taxon>
    </lineage>
</organism>
<dbReference type="Pfam" id="PF00169">
    <property type="entry name" value="PH"/>
    <property type="match status" value="1"/>
</dbReference>
<dbReference type="GO" id="GO:0005829">
    <property type="term" value="C:cytosol"/>
    <property type="evidence" value="ECO:0007669"/>
    <property type="project" value="GOC"/>
</dbReference>
<evidence type="ECO:0000313" key="5">
    <source>
        <dbReference type="Proteomes" id="UP001107558"/>
    </source>
</evidence>
<evidence type="ECO:0000259" key="3">
    <source>
        <dbReference type="PROSITE" id="PS50003"/>
    </source>
</evidence>
<protein>
    <recommendedName>
        <fullName evidence="3">PH domain-containing protein</fullName>
    </recommendedName>
</protein>
<feature type="domain" description="PH" evidence="3">
    <location>
        <begin position="16"/>
        <end position="112"/>
    </location>
</feature>
<dbReference type="GO" id="GO:0007032">
    <property type="term" value="P:endosome organization"/>
    <property type="evidence" value="ECO:0007669"/>
    <property type="project" value="TreeGrafter"/>
</dbReference>
<sequence length="220" mass="25578">MKINEKNLLSFALTRPVDLDGYLLFKKEGKFQKRFFVLKGNLLFYFEKKGDKELLGLLLLEGCTVELSSDESQPYCFQLTFITPGENRSYYLAADNQQQLEIWMKAITCASYEYVKIMVTELQRQLEEIDNRNKNQLIKKETTLPERPPRQRQNPFNKPQTASHSSTITTTAEITKPSIFMPTEFLETIKDDESCLENLQQEIGRALKEDMRADQKLTVT</sequence>
<reference evidence="4" key="1">
    <citation type="submission" date="2021-03" db="EMBL/GenBank/DDBJ databases">
        <title>Chromosome level genome of the anhydrobiotic midge Polypedilum vanderplanki.</title>
        <authorList>
            <person name="Yoshida Y."/>
            <person name="Kikawada T."/>
            <person name="Gusev O."/>
        </authorList>
    </citation>
    <scope>NUCLEOTIDE SEQUENCE</scope>
    <source>
        <strain evidence="4">NIAS01</strain>
        <tissue evidence="4">Whole body or cell culture</tissue>
    </source>
</reference>
<comment type="caution">
    <text evidence="4">The sequence shown here is derived from an EMBL/GenBank/DDBJ whole genome shotgun (WGS) entry which is preliminary data.</text>
</comment>
<dbReference type="Proteomes" id="UP001107558">
    <property type="component" value="Chromosome 1"/>
</dbReference>
<name>A0A9J6CEW8_POLVA</name>
<feature type="coiled-coil region" evidence="1">
    <location>
        <begin position="189"/>
        <end position="216"/>
    </location>
</feature>
<evidence type="ECO:0000313" key="4">
    <source>
        <dbReference type="EMBL" id="KAG5680729.1"/>
    </source>
</evidence>
<dbReference type="GO" id="GO:0005769">
    <property type="term" value="C:early endosome"/>
    <property type="evidence" value="ECO:0007669"/>
    <property type="project" value="TreeGrafter"/>
</dbReference>
<keyword evidence="5" id="KW-1185">Reference proteome</keyword>
<keyword evidence="1" id="KW-0175">Coiled coil</keyword>
<dbReference type="GO" id="GO:0042147">
    <property type="term" value="P:retrograde transport, endosome to Golgi"/>
    <property type="evidence" value="ECO:0007669"/>
    <property type="project" value="TreeGrafter"/>
</dbReference>
<dbReference type="InterPro" id="IPR045188">
    <property type="entry name" value="Boi1/Boi2-like"/>
</dbReference>